<dbReference type="Proteomes" id="UP000027456">
    <property type="component" value="Unassembled WGS sequence"/>
</dbReference>
<evidence type="ECO:0000256" key="1">
    <source>
        <dbReference type="SAM" id="SignalP"/>
    </source>
</evidence>
<proteinExistence type="predicted"/>
<feature type="chain" id="PRO_5001699436" description="Transmembrane protein" evidence="1">
    <location>
        <begin position="22"/>
        <end position="246"/>
    </location>
</feature>
<dbReference type="OrthoDB" id="3179957at2759"/>
<keyword evidence="3" id="KW-1185">Reference proteome</keyword>
<gene>
    <name evidence="2" type="ORF">V565_170620</name>
</gene>
<evidence type="ECO:0008006" key="4">
    <source>
        <dbReference type="Google" id="ProtNLM"/>
    </source>
</evidence>
<dbReference type="AlphaFoldDB" id="A0A074RJN7"/>
<dbReference type="HOGENOM" id="CLU_094330_0_0_1"/>
<comment type="caution">
    <text evidence="2">The sequence shown here is derived from an EMBL/GenBank/DDBJ whole genome shotgun (WGS) entry which is preliminary data.</text>
</comment>
<reference evidence="2 3" key="1">
    <citation type="submission" date="2013-12" db="EMBL/GenBank/DDBJ databases">
        <authorList>
            <person name="Cubeta M."/>
            <person name="Pakala S."/>
            <person name="Fedorova N."/>
            <person name="Thomas E."/>
            <person name="Dean R."/>
            <person name="Jabaji S."/>
            <person name="Neate S."/>
            <person name="Toda T."/>
            <person name="Tavantzis S."/>
            <person name="Vilgalys R."/>
            <person name="Bharathan N."/>
            <person name="Pakala S."/>
            <person name="Losada L.S."/>
            <person name="Zafar N."/>
            <person name="Nierman W."/>
        </authorList>
    </citation>
    <scope>NUCLEOTIDE SEQUENCE [LARGE SCALE GENOMIC DNA]</scope>
    <source>
        <strain evidence="2 3">123E</strain>
    </source>
</reference>
<evidence type="ECO:0000313" key="3">
    <source>
        <dbReference type="Proteomes" id="UP000027456"/>
    </source>
</evidence>
<organism evidence="2 3">
    <name type="scientific">Rhizoctonia solani 123E</name>
    <dbReference type="NCBI Taxonomy" id="1423351"/>
    <lineage>
        <taxon>Eukaryota</taxon>
        <taxon>Fungi</taxon>
        <taxon>Dikarya</taxon>
        <taxon>Basidiomycota</taxon>
        <taxon>Agaricomycotina</taxon>
        <taxon>Agaricomycetes</taxon>
        <taxon>Cantharellales</taxon>
        <taxon>Ceratobasidiaceae</taxon>
        <taxon>Rhizoctonia</taxon>
    </lineage>
</organism>
<dbReference type="EMBL" id="AZST01000860">
    <property type="protein sequence ID" value="KEP47034.1"/>
    <property type="molecule type" value="Genomic_DNA"/>
</dbReference>
<feature type="signal peptide" evidence="1">
    <location>
        <begin position="1"/>
        <end position="21"/>
    </location>
</feature>
<evidence type="ECO:0000313" key="2">
    <source>
        <dbReference type="EMBL" id="KEP47034.1"/>
    </source>
</evidence>
<sequence>MLFNRLFSFIALASLAAPILAAPLPAPGELEIEHGPFELEIECKKHKLEIEAEAEKLKKLGMPILDELELEVEIEGKLAKILCSALGLDKRSDSSRSVAASVLAAQSKLDDLKPKIEEAMAGPLGSIERKVGTLMGQVHEGVDALNQEMNSFTSADPNVLYGNPSGGAQLTEQELAKLVSTYLLHISEIEEAVKHVSGYKFTSAQQRISQDLLSMKKTLATISPEVLNGAANMMAMALSMGHGVIA</sequence>
<protein>
    <recommendedName>
        <fullName evidence="4">Transmembrane protein</fullName>
    </recommendedName>
</protein>
<name>A0A074RJN7_9AGAM</name>
<keyword evidence="1" id="KW-0732">Signal</keyword>
<accession>A0A074RJN7</accession>